<dbReference type="Proteomes" id="UP000775213">
    <property type="component" value="Unassembled WGS sequence"/>
</dbReference>
<keyword evidence="3" id="KW-1185">Reference proteome</keyword>
<protein>
    <submittedName>
        <fullName evidence="2">Uncharacterized protein</fullName>
    </submittedName>
</protein>
<dbReference type="AlphaFoldDB" id="A0AAV7GM29"/>
<comment type="caution">
    <text evidence="2">The sequence shown here is derived from an EMBL/GenBank/DDBJ whole genome shotgun (WGS) entry which is preliminary data.</text>
</comment>
<evidence type="ECO:0000313" key="3">
    <source>
        <dbReference type="Proteomes" id="UP000775213"/>
    </source>
</evidence>
<organism evidence="2 3">
    <name type="scientific">Dendrobium chrysotoxum</name>
    <name type="common">Orchid</name>
    <dbReference type="NCBI Taxonomy" id="161865"/>
    <lineage>
        <taxon>Eukaryota</taxon>
        <taxon>Viridiplantae</taxon>
        <taxon>Streptophyta</taxon>
        <taxon>Embryophyta</taxon>
        <taxon>Tracheophyta</taxon>
        <taxon>Spermatophyta</taxon>
        <taxon>Magnoliopsida</taxon>
        <taxon>Liliopsida</taxon>
        <taxon>Asparagales</taxon>
        <taxon>Orchidaceae</taxon>
        <taxon>Epidendroideae</taxon>
        <taxon>Malaxideae</taxon>
        <taxon>Dendrobiinae</taxon>
        <taxon>Dendrobium</taxon>
    </lineage>
</organism>
<dbReference type="EMBL" id="JAGFBR010000013">
    <property type="protein sequence ID" value="KAH0456748.1"/>
    <property type="molecule type" value="Genomic_DNA"/>
</dbReference>
<name>A0AAV7GM29_DENCH</name>
<evidence type="ECO:0000256" key="1">
    <source>
        <dbReference type="SAM" id="MobiDB-lite"/>
    </source>
</evidence>
<feature type="region of interest" description="Disordered" evidence="1">
    <location>
        <begin position="206"/>
        <end position="234"/>
    </location>
</feature>
<accession>A0AAV7GM29</accession>
<gene>
    <name evidence="2" type="ORF">IEQ34_014655</name>
</gene>
<reference evidence="2 3" key="1">
    <citation type="journal article" date="2021" name="Hortic Res">
        <title>Chromosome-scale assembly of the Dendrobium chrysotoxum genome enhances the understanding of orchid evolution.</title>
        <authorList>
            <person name="Zhang Y."/>
            <person name="Zhang G.Q."/>
            <person name="Zhang D."/>
            <person name="Liu X.D."/>
            <person name="Xu X.Y."/>
            <person name="Sun W.H."/>
            <person name="Yu X."/>
            <person name="Zhu X."/>
            <person name="Wang Z.W."/>
            <person name="Zhao X."/>
            <person name="Zhong W.Y."/>
            <person name="Chen H."/>
            <person name="Yin W.L."/>
            <person name="Huang T."/>
            <person name="Niu S.C."/>
            <person name="Liu Z.J."/>
        </authorList>
    </citation>
    <scope>NUCLEOTIDE SEQUENCE [LARGE SCALE GENOMIC DNA]</scope>
    <source>
        <strain evidence="2">Lindl</strain>
    </source>
</reference>
<proteinExistence type="predicted"/>
<evidence type="ECO:0000313" key="2">
    <source>
        <dbReference type="EMBL" id="KAH0456748.1"/>
    </source>
</evidence>
<sequence length="247" mass="28058">MSIIMGMIVFFRDRGAMLSLECLSQMGHLISDTQGRISFRSKWLDIRTRDPSKSGISDFFFIQNDWNLLKKLEKLKELPIPLHIGVEDLLKILKLSNIDTLQYEVCYLSRYVNEEYLFKVGLSTQVGRSHAHMLKKSAKVTEAVIQPSKASLKRPRNESDPQAYMKNRVEVEEILVVTSKECMEEGFIRGFMKGVRLVNRKTGAEVEGLTPSQASVDAPSDSDGDEIESELHKAFDLNEDDADIEIL</sequence>